<evidence type="ECO:0000313" key="4">
    <source>
        <dbReference type="Proteomes" id="UP000491168"/>
    </source>
</evidence>
<feature type="domain" description="TonB-dependent receptor plug" evidence="2">
    <location>
        <begin position="126"/>
        <end position="233"/>
    </location>
</feature>
<comment type="subcellular location">
    <subcellularLocation>
        <location evidence="1">Cell outer membrane</location>
        <topology evidence="1">Multi-pass membrane protein</topology>
    </subcellularLocation>
</comment>
<keyword evidence="1" id="KW-0812">Transmembrane</keyword>
<dbReference type="NCBIfam" id="TIGR04057">
    <property type="entry name" value="SusC_RagA_signa"/>
    <property type="match status" value="1"/>
</dbReference>
<dbReference type="Gene3D" id="2.170.130.10">
    <property type="entry name" value="TonB-dependent receptor, plug domain"/>
    <property type="match status" value="1"/>
</dbReference>
<evidence type="ECO:0000313" key="3">
    <source>
        <dbReference type="EMBL" id="KAA5494204.1"/>
    </source>
</evidence>
<comment type="similarity">
    <text evidence="1">Belongs to the TonB-dependent receptor family.</text>
</comment>
<keyword evidence="1" id="KW-0813">Transport</keyword>
<reference evidence="3 4" key="1">
    <citation type="journal article" date="2019" name="Nat. Med.">
        <title>A library of human gut bacterial isolates paired with longitudinal multiomics data enables mechanistic microbiome research.</title>
        <authorList>
            <person name="Poyet M."/>
            <person name="Groussin M."/>
            <person name="Gibbons S.M."/>
            <person name="Avila-Pacheco J."/>
            <person name="Jiang X."/>
            <person name="Kearney S.M."/>
            <person name="Perrotta A.R."/>
            <person name="Berdy B."/>
            <person name="Zhao S."/>
            <person name="Lieberman T.D."/>
            <person name="Swanson P.K."/>
            <person name="Smith M."/>
            <person name="Roesemann S."/>
            <person name="Alexander J.E."/>
            <person name="Rich S.A."/>
            <person name="Livny J."/>
            <person name="Vlamakis H."/>
            <person name="Clish C."/>
            <person name="Bullock K."/>
            <person name="Deik A."/>
            <person name="Scott J."/>
            <person name="Pierce K.A."/>
            <person name="Xavier R.J."/>
            <person name="Alm E.J."/>
        </authorList>
    </citation>
    <scope>NUCLEOTIDE SEQUENCE [LARGE SCALE GENOMIC DNA]</scope>
    <source>
        <strain evidence="3 4">BIOML-A21</strain>
    </source>
</reference>
<protein>
    <submittedName>
        <fullName evidence="3">TonB-dependent receptor</fullName>
    </submittedName>
</protein>
<dbReference type="SUPFAM" id="SSF49464">
    <property type="entry name" value="Carboxypeptidase regulatory domain-like"/>
    <property type="match status" value="1"/>
</dbReference>
<dbReference type="InterPro" id="IPR037066">
    <property type="entry name" value="Plug_dom_sf"/>
</dbReference>
<dbReference type="PROSITE" id="PS52016">
    <property type="entry name" value="TONB_DEPENDENT_REC_3"/>
    <property type="match status" value="1"/>
</dbReference>
<dbReference type="SUPFAM" id="SSF56935">
    <property type="entry name" value="Porins"/>
    <property type="match status" value="1"/>
</dbReference>
<proteinExistence type="inferred from homology"/>
<comment type="caution">
    <text evidence="3">The sequence shown here is derived from an EMBL/GenBank/DDBJ whole genome shotgun (WGS) entry which is preliminary data.</text>
</comment>
<dbReference type="RefSeq" id="WP_149928251.1">
    <property type="nucleotide sequence ID" value="NZ_VVYE01000015.1"/>
</dbReference>
<keyword evidence="1" id="KW-1134">Transmembrane beta strand</keyword>
<dbReference type="InterPro" id="IPR008969">
    <property type="entry name" value="CarboxyPept-like_regulatory"/>
</dbReference>
<dbReference type="Pfam" id="PF13715">
    <property type="entry name" value="CarbopepD_reg_2"/>
    <property type="match status" value="1"/>
</dbReference>
<name>A0A6A1K6C0_9BACE</name>
<evidence type="ECO:0000259" key="2">
    <source>
        <dbReference type="Pfam" id="PF07715"/>
    </source>
</evidence>
<dbReference type="AlphaFoldDB" id="A0A6A1K6C0"/>
<dbReference type="NCBIfam" id="TIGR04056">
    <property type="entry name" value="OMP_RagA_SusC"/>
    <property type="match status" value="1"/>
</dbReference>
<sequence>MKRKSKIRAGWLRFFVLSFIFVFCSSIPAVAQNGIKITGKIVDNTQMEVIGANVLVKGTSIGAITDINGEYTIVVPDEKAILVFSFIGYQKQEIAVGKNRTVNVTLKDDSQSLDEVVVVAYGTQTKATLTGALSSIDTKELLKAPVASISNVLAGAMPGVSTVQTSGQPGDDAASIFVRGSGSLSGGASSPLILVDGVEREFSQIDPNEIENLSILKDASATAVFGVRGANGVVLVTTRRGKSGKPTINVSTITGVQQPLSYVQQTGSYEFARYWNMKQQNDRVTDKAMYFTREAIEAYRTGSDPIMYPNTKWGDYMYNDLFIQSKNNINISGGNDAVKYFVSLSYLYQNGILKQFDALPYDNNFKYNRYNYRANLDFKLTQTTTMKLNIGGNVGQKQEPRASSDNPWVYTQIWALPFAGPGIVNGVRTMTPGALTPVGVSRDGLSIYWGQGYNQEYKTTLNTDVDITQKLDILTKGLSVSVKASYDNMFRLNKYRTGGTVESQTAYYKSFMDDSTKPQTDPDYDKTIVYVPNGSITPLNYSEDYGRDRNWYIEGRINYDRTFNKDHKVTALFLYNQSRNYYPKKSDGTDATYQYMPRGYVGFVGRATYGYKSKYLIDVNAGYNGSENFAPGKNRYGLFPSASVGWVMSEEAFMKKQSLIDYLKWRISWGRVGSDTGSSTRFMYMPGVWTQNGTYSFGVYNPTGSQAYILGTPGNTDVSWETADKQNYGIDLKMLNNRLSLSVDYFKEKRTGILISPNSTPSIIATGLPNLNIGKVDNHGYEISLGWDHTLNNGIHYYANANMSFARNKIIYMDEVPNKYDYMNQTGGSTERPTNVYKYLRLYQYSDFTKDANGELVLNPSLPQPSVKVYPGDAMYADLNGDNIVDGDDRMTTGYSERPEYVFGFNGGFSYKGFNFSMQWSGATHVNKMLQVEYRIPFTNAGKRGLLDYFYKQGWTEENQLGAKYPRAAETSETWNSENSTLWLKDASYIRLKTLTIGYTFTNKRFLKAIGAKSLGLSLNGYNLLTFSPLDILDPESLGNNVGAYPLVKVYSVGVNLNF</sequence>
<keyword evidence="3" id="KW-0675">Receptor</keyword>
<organism evidence="3 4">
    <name type="scientific">Bacteroides caccae</name>
    <dbReference type="NCBI Taxonomy" id="47678"/>
    <lineage>
        <taxon>Bacteria</taxon>
        <taxon>Pseudomonadati</taxon>
        <taxon>Bacteroidota</taxon>
        <taxon>Bacteroidia</taxon>
        <taxon>Bacteroidales</taxon>
        <taxon>Bacteroidaceae</taxon>
        <taxon>Bacteroides</taxon>
    </lineage>
</organism>
<dbReference type="InterPro" id="IPR012910">
    <property type="entry name" value="Plug_dom"/>
</dbReference>
<dbReference type="FunFam" id="2.60.40.1120:FF:000003">
    <property type="entry name" value="Outer membrane protein Omp121"/>
    <property type="match status" value="1"/>
</dbReference>
<dbReference type="InterPro" id="IPR023997">
    <property type="entry name" value="TonB-dep_OMP_SusC/RagA_CS"/>
</dbReference>
<dbReference type="Proteomes" id="UP000491168">
    <property type="component" value="Unassembled WGS sequence"/>
</dbReference>
<accession>A0A6A1K6C0</accession>
<dbReference type="InterPro" id="IPR023996">
    <property type="entry name" value="TonB-dep_OMP_SusC/RagA"/>
</dbReference>
<dbReference type="Gene3D" id="2.60.40.1120">
    <property type="entry name" value="Carboxypeptidase-like, regulatory domain"/>
    <property type="match status" value="1"/>
</dbReference>
<dbReference type="InterPro" id="IPR039426">
    <property type="entry name" value="TonB-dep_rcpt-like"/>
</dbReference>
<dbReference type="FunFam" id="2.170.130.10:FF:000003">
    <property type="entry name" value="SusC/RagA family TonB-linked outer membrane protein"/>
    <property type="match status" value="1"/>
</dbReference>
<dbReference type="GO" id="GO:0009279">
    <property type="term" value="C:cell outer membrane"/>
    <property type="evidence" value="ECO:0007669"/>
    <property type="project" value="UniProtKB-SubCell"/>
</dbReference>
<keyword evidence="1" id="KW-0472">Membrane</keyword>
<keyword evidence="1" id="KW-0998">Cell outer membrane</keyword>
<evidence type="ECO:0000256" key="1">
    <source>
        <dbReference type="PROSITE-ProRule" id="PRU01360"/>
    </source>
</evidence>
<dbReference type="Pfam" id="PF07715">
    <property type="entry name" value="Plug"/>
    <property type="match status" value="1"/>
</dbReference>
<dbReference type="EMBL" id="VVYF01000004">
    <property type="protein sequence ID" value="KAA5494204.1"/>
    <property type="molecule type" value="Genomic_DNA"/>
</dbReference>
<gene>
    <name evidence="3" type="ORF">F2Y35_05050</name>
</gene>